<dbReference type="Pfam" id="PF04109">
    <property type="entry name" value="ATG9"/>
    <property type="match status" value="1"/>
</dbReference>
<dbReference type="WBParaSite" id="PgR104_g037_t03">
    <property type="protein sequence ID" value="PgR104_g037_t03"/>
    <property type="gene ID" value="PgR104_g037"/>
</dbReference>
<evidence type="ECO:0000256" key="1">
    <source>
        <dbReference type="ARBA" id="ARBA00004511"/>
    </source>
</evidence>
<evidence type="ECO:0000256" key="5">
    <source>
        <dbReference type="ARBA" id="ARBA00022692"/>
    </source>
</evidence>
<protein>
    <recommendedName>
        <fullName evidence="3 10">Autophagy-related protein 9</fullName>
    </recommendedName>
</protein>
<keyword evidence="7 10" id="KW-0072">Autophagy</keyword>
<sequence>FSSHHNRLGYQIIDDEIDENIPPTNFEGFLTDRSLLQSRSEAEPLVHDRATMGTDLFGGPPLTHDISCDHAERSETTKSSQSDDGRWDHVENLDQFFTRVYEYHQGGGLTCICVSHILSLLQFVFVVSFSTFLLQCVDYPVLFNTKNITSDGVPIVGKRRISDAIIGECMSHLHPLVMAALIFAVLFWIFRVIRDGYHLVQFYEIHNFYGDALGISDSELSNLTWCEVVKRICQMQPRLHLIINKERLTQLDVYQRILRFKNYFVSFVNKDLLPPVLNIPFVGAMPYLSNGLKLNLEWLLFWGPWSPWEGPYALKDDYKHQHNIAKLTKEMESTIFYMGIANLVFFPLILLYQILYSFFSYAELVKREPGALGTRRYSNYGRSKIRHFNELDHELRLRLSRSHRAAEQYMDQFISPLKEIIAKNVAFVAGALFAILALLSAWDEDVLTVEHVLTAMTVCGVLIVFCRSFIADENLIWWPEFLMNRIIAQIHYAPDTWRDRAHTATVRQEFGHLFQLKAQFIVEELLSPLITPFVLVFWIRPKAREFVNFFHNFTVNIDGLGDVCSFAQMDVSRHGDPTWNLDTRHVEQPEATVSLPTTGEKVSANDGKTELSLLHFMATNPDWKPPAGSARFISEFQHRIGKDLANLRESNLEGNILLESIHAAFPLQCPTAVLTHRTRMYGEGASKFDGPTEMNTNSLITSLHQSGILNQQSSLHTPGIGEDVSADSAAAEMSLTTMCLRRLHAQHDASQTTVNYGALGSATAVISEDSNGGHSVSNIWGVPAQSVVAPRPVDQQSPMAHITETTDDGEDRPPNSFHSV</sequence>
<evidence type="ECO:0000256" key="2">
    <source>
        <dbReference type="ARBA" id="ARBA00006185"/>
    </source>
</evidence>
<dbReference type="GO" id="GO:0061709">
    <property type="term" value="P:reticulophagy"/>
    <property type="evidence" value="ECO:0007669"/>
    <property type="project" value="TreeGrafter"/>
</dbReference>
<feature type="transmembrane region" description="Helical" evidence="10">
    <location>
        <begin position="420"/>
        <end position="439"/>
    </location>
</feature>
<evidence type="ECO:0000256" key="3">
    <source>
        <dbReference type="ARBA" id="ARBA00018074"/>
    </source>
</evidence>
<evidence type="ECO:0000256" key="10">
    <source>
        <dbReference type="RuleBase" id="RU364027"/>
    </source>
</evidence>
<evidence type="ECO:0000256" key="8">
    <source>
        <dbReference type="ARBA" id="ARBA00023055"/>
    </source>
</evidence>
<dbReference type="InterPro" id="IPR007241">
    <property type="entry name" value="Autophagy-rel_prot_9"/>
</dbReference>
<dbReference type="GO" id="GO:0034727">
    <property type="term" value="P:piecemeal microautophagy of the nucleus"/>
    <property type="evidence" value="ECO:0007669"/>
    <property type="project" value="TreeGrafter"/>
</dbReference>
<keyword evidence="9 10" id="KW-0472">Membrane</keyword>
<dbReference type="AlphaFoldDB" id="A0A915C9M6"/>
<dbReference type="GO" id="GO:0000422">
    <property type="term" value="P:autophagy of mitochondrion"/>
    <property type="evidence" value="ECO:0007669"/>
    <property type="project" value="TreeGrafter"/>
</dbReference>
<evidence type="ECO:0000256" key="7">
    <source>
        <dbReference type="ARBA" id="ARBA00023006"/>
    </source>
</evidence>
<dbReference type="GO" id="GO:0005776">
    <property type="term" value="C:autophagosome"/>
    <property type="evidence" value="ECO:0007669"/>
    <property type="project" value="TreeGrafter"/>
</dbReference>
<keyword evidence="4 10" id="KW-0813">Transport</keyword>
<evidence type="ECO:0000313" key="13">
    <source>
        <dbReference type="WBParaSite" id="PgR104_g037_t02"/>
    </source>
</evidence>
<comment type="function">
    <text evidence="10">Phospholipid scramblase involved in autophagy. Cycles between the preautophagosomal structure/phagophore assembly site (PAS) and the cytoplasmic vesicle pool and supplies membrane for the growing autophagosome. Lipid scramblase activity plays a key role in preautophagosomal structure/phagophore assembly by distributing the phospholipids that arrive through ATG2 from the cytoplasmic to the luminal leaflet of the bilayer, thereby driving autophagosomal membrane expansion.</text>
</comment>
<comment type="subcellular location">
    <subcellularLocation>
        <location evidence="1 10">Preautophagosomal structure membrane</location>
        <topology evidence="1 10">Multi-pass membrane protein</topology>
    </subcellularLocation>
</comment>
<keyword evidence="5 10" id="KW-0812">Transmembrane</keyword>
<evidence type="ECO:0000256" key="11">
    <source>
        <dbReference type="SAM" id="MobiDB-lite"/>
    </source>
</evidence>
<feature type="transmembrane region" description="Helical" evidence="10">
    <location>
        <begin position="109"/>
        <end position="134"/>
    </location>
</feature>
<evidence type="ECO:0000256" key="9">
    <source>
        <dbReference type="ARBA" id="ARBA00023136"/>
    </source>
</evidence>
<evidence type="ECO:0000256" key="4">
    <source>
        <dbReference type="ARBA" id="ARBA00022448"/>
    </source>
</evidence>
<accession>A0A915C9M6</accession>
<evidence type="ECO:0000313" key="12">
    <source>
        <dbReference type="Proteomes" id="UP000887569"/>
    </source>
</evidence>
<feature type="transmembrane region" description="Helical" evidence="10">
    <location>
        <begin position="173"/>
        <end position="193"/>
    </location>
</feature>
<dbReference type="PANTHER" id="PTHR13038">
    <property type="entry name" value="APG9 AUTOPHAGY 9"/>
    <property type="match status" value="1"/>
</dbReference>
<dbReference type="Proteomes" id="UP000887569">
    <property type="component" value="Unplaced"/>
</dbReference>
<dbReference type="GO" id="GO:0034045">
    <property type="term" value="C:phagophore assembly site membrane"/>
    <property type="evidence" value="ECO:0007669"/>
    <property type="project" value="UniProtKB-SubCell"/>
</dbReference>
<dbReference type="PANTHER" id="PTHR13038:SF10">
    <property type="entry name" value="AUTOPHAGY-RELATED PROTEIN 9"/>
    <property type="match status" value="1"/>
</dbReference>
<reference evidence="13 14" key="1">
    <citation type="submission" date="2022-11" db="UniProtKB">
        <authorList>
            <consortium name="WormBaseParasite"/>
        </authorList>
    </citation>
    <scope>IDENTIFICATION</scope>
</reference>
<comment type="similarity">
    <text evidence="2 10">Belongs to the ATG9 family.</text>
</comment>
<name>A0A915C9M6_PARUN</name>
<dbReference type="GO" id="GO:0034497">
    <property type="term" value="P:protein localization to phagophore assembly site"/>
    <property type="evidence" value="ECO:0007669"/>
    <property type="project" value="TreeGrafter"/>
</dbReference>
<feature type="region of interest" description="Disordered" evidence="11">
    <location>
        <begin position="791"/>
        <end position="820"/>
    </location>
</feature>
<evidence type="ECO:0000256" key="6">
    <source>
        <dbReference type="ARBA" id="ARBA00022989"/>
    </source>
</evidence>
<keyword evidence="8 10" id="KW-0445">Lipid transport</keyword>
<dbReference type="GO" id="GO:0006869">
    <property type="term" value="P:lipid transport"/>
    <property type="evidence" value="ECO:0007669"/>
    <property type="project" value="UniProtKB-KW"/>
</dbReference>
<organism evidence="12 14">
    <name type="scientific">Parascaris univalens</name>
    <name type="common">Nematode worm</name>
    <dbReference type="NCBI Taxonomy" id="6257"/>
    <lineage>
        <taxon>Eukaryota</taxon>
        <taxon>Metazoa</taxon>
        <taxon>Ecdysozoa</taxon>
        <taxon>Nematoda</taxon>
        <taxon>Chromadorea</taxon>
        <taxon>Rhabditida</taxon>
        <taxon>Spirurina</taxon>
        <taxon>Ascaridomorpha</taxon>
        <taxon>Ascaridoidea</taxon>
        <taxon>Ascarididae</taxon>
        <taxon>Parascaris</taxon>
    </lineage>
</organism>
<feature type="transmembrane region" description="Helical" evidence="10">
    <location>
        <begin position="335"/>
        <end position="359"/>
    </location>
</feature>
<proteinExistence type="inferred from homology"/>
<evidence type="ECO:0000313" key="14">
    <source>
        <dbReference type="WBParaSite" id="PgR104_g037_t03"/>
    </source>
</evidence>
<feature type="transmembrane region" description="Helical" evidence="10">
    <location>
        <begin position="451"/>
        <end position="470"/>
    </location>
</feature>
<keyword evidence="12" id="KW-1185">Reference proteome</keyword>
<dbReference type="WBParaSite" id="PgR104_g037_t02">
    <property type="protein sequence ID" value="PgR104_g037_t02"/>
    <property type="gene ID" value="PgR104_g037"/>
</dbReference>
<keyword evidence="6 10" id="KW-1133">Transmembrane helix</keyword>